<keyword evidence="1" id="KW-0732">Signal</keyword>
<protein>
    <submittedName>
        <fullName evidence="3">M20/M25/M40 family metallo-hydrolase</fullName>
    </submittedName>
</protein>
<dbReference type="Proteomes" id="UP000283855">
    <property type="component" value="Unassembled WGS sequence"/>
</dbReference>
<comment type="caution">
    <text evidence="3">The sequence shown here is derived from an EMBL/GenBank/DDBJ whole genome shotgun (WGS) entry which is preliminary data.</text>
</comment>
<dbReference type="GO" id="GO:0006508">
    <property type="term" value="P:proteolysis"/>
    <property type="evidence" value="ECO:0007669"/>
    <property type="project" value="InterPro"/>
</dbReference>
<evidence type="ECO:0000313" key="4">
    <source>
        <dbReference type="Proteomes" id="UP000283855"/>
    </source>
</evidence>
<dbReference type="PANTHER" id="PTHR12147:SF26">
    <property type="entry name" value="PEPTIDASE M28 DOMAIN-CONTAINING PROTEIN"/>
    <property type="match status" value="1"/>
</dbReference>
<dbReference type="PANTHER" id="PTHR12147">
    <property type="entry name" value="METALLOPEPTIDASE M28 FAMILY MEMBER"/>
    <property type="match status" value="1"/>
</dbReference>
<dbReference type="GO" id="GO:0008235">
    <property type="term" value="F:metalloexopeptidase activity"/>
    <property type="evidence" value="ECO:0007669"/>
    <property type="project" value="InterPro"/>
</dbReference>
<dbReference type="Pfam" id="PF04389">
    <property type="entry name" value="Peptidase_M28"/>
    <property type="match status" value="1"/>
</dbReference>
<dbReference type="AlphaFoldDB" id="A0A413SZS7"/>
<organism evidence="3 4">
    <name type="scientific">Phocaeicola coprophilus</name>
    <dbReference type="NCBI Taxonomy" id="387090"/>
    <lineage>
        <taxon>Bacteria</taxon>
        <taxon>Pseudomonadati</taxon>
        <taxon>Bacteroidota</taxon>
        <taxon>Bacteroidia</taxon>
        <taxon>Bacteroidales</taxon>
        <taxon>Bacteroidaceae</taxon>
        <taxon>Phocaeicola</taxon>
    </lineage>
</organism>
<feature type="chain" id="PRO_5018965713" evidence="1">
    <location>
        <begin position="25"/>
        <end position="341"/>
    </location>
</feature>
<evidence type="ECO:0000256" key="1">
    <source>
        <dbReference type="SAM" id="SignalP"/>
    </source>
</evidence>
<dbReference type="Gene3D" id="3.40.630.10">
    <property type="entry name" value="Zn peptidases"/>
    <property type="match status" value="1"/>
</dbReference>
<evidence type="ECO:0000259" key="2">
    <source>
        <dbReference type="Pfam" id="PF04389"/>
    </source>
</evidence>
<feature type="signal peptide" evidence="1">
    <location>
        <begin position="1"/>
        <end position="24"/>
    </location>
</feature>
<accession>A0A413SZS7</accession>
<gene>
    <name evidence="3" type="ORF">DW921_08385</name>
</gene>
<proteinExistence type="predicted"/>
<keyword evidence="3" id="KW-0378">Hydrolase</keyword>
<name>A0A413SZS7_9BACT</name>
<evidence type="ECO:0000313" key="3">
    <source>
        <dbReference type="EMBL" id="RHA75570.1"/>
    </source>
</evidence>
<dbReference type="InterPro" id="IPR007484">
    <property type="entry name" value="Peptidase_M28"/>
</dbReference>
<feature type="domain" description="Peptidase M28" evidence="2">
    <location>
        <begin position="129"/>
        <end position="327"/>
    </location>
</feature>
<reference evidence="3 4" key="1">
    <citation type="submission" date="2018-08" db="EMBL/GenBank/DDBJ databases">
        <title>A genome reference for cultivated species of the human gut microbiota.</title>
        <authorList>
            <person name="Zou Y."/>
            <person name="Xue W."/>
            <person name="Luo G."/>
        </authorList>
    </citation>
    <scope>NUCLEOTIDE SEQUENCE [LARGE SCALE GENOMIC DNA]</scope>
    <source>
        <strain evidence="3 4">AM42-38</strain>
    </source>
</reference>
<dbReference type="RefSeq" id="WP_022277642.1">
    <property type="nucleotide sequence ID" value="NZ_CABJGD010000015.1"/>
</dbReference>
<dbReference type="EMBL" id="QSFT01000015">
    <property type="protein sequence ID" value="RHA75570.1"/>
    <property type="molecule type" value="Genomic_DNA"/>
</dbReference>
<dbReference type="InterPro" id="IPR045175">
    <property type="entry name" value="M28_fam"/>
</dbReference>
<sequence length="341" mass="38590">MKATICKYFLYTILGASLSYNAYATSPQKPTPEQKGLATINQESAKAQVGFLASDELEGREAGWKSGRIAGNYIASLLQQMGMKPLFNDYFQPFDAYRVERQKKGRLQVHPDSIALIREGVHQKYSMRNVLAKIEGKNKDEIVIIGAHYDHLGIDPMLDGDQIYNGADDNASGVSAVLQIARAFLATGERPERTVIFAFWDGEEKGLLGSQYFALSYPDINKVKGYLNFDMIGRNNDESRPKQVVYFYTEGTPAFGEWLKKDVEKYNLQLEPDYRPWDKPVGGSDNSTFAKRNIPIMWYHTNGHPDYHLPGDEPAKINWNKLVEITKASFLGMWKMANESF</sequence>
<dbReference type="SUPFAM" id="SSF53187">
    <property type="entry name" value="Zn-dependent exopeptidases"/>
    <property type="match status" value="1"/>
</dbReference>